<feature type="transmembrane region" description="Helical" evidence="9">
    <location>
        <begin position="317"/>
        <end position="338"/>
    </location>
</feature>
<evidence type="ECO:0000256" key="2">
    <source>
        <dbReference type="ARBA" id="ARBA00005346"/>
    </source>
</evidence>
<keyword evidence="4 7" id="KW-0812">Transmembrane</keyword>
<keyword evidence="3" id="KW-1003">Cell membrane</keyword>
<feature type="compositionally biased region" description="Low complexity" evidence="8">
    <location>
        <begin position="7"/>
        <end position="20"/>
    </location>
</feature>
<feature type="transmembrane region" description="Helical" evidence="9">
    <location>
        <begin position="40"/>
        <end position="57"/>
    </location>
</feature>
<dbReference type="GO" id="GO:0005886">
    <property type="term" value="C:plasma membrane"/>
    <property type="evidence" value="ECO:0007669"/>
    <property type="project" value="UniProtKB-SubCell"/>
</dbReference>
<comment type="subcellular location">
    <subcellularLocation>
        <location evidence="1">Cell membrane</location>
        <topology evidence="1">Multi-pass membrane protein</topology>
    </subcellularLocation>
    <subcellularLocation>
        <location evidence="7">Membrane</location>
        <topology evidence="7">Multi-pass membrane protein</topology>
    </subcellularLocation>
</comment>
<feature type="transmembrane region" description="Helical" evidence="9">
    <location>
        <begin position="496"/>
        <end position="518"/>
    </location>
</feature>
<feature type="transmembrane region" description="Helical" evidence="9">
    <location>
        <begin position="287"/>
        <end position="305"/>
    </location>
</feature>
<evidence type="ECO:0000313" key="11">
    <source>
        <dbReference type="EMBL" id="TKR23650.1"/>
    </source>
</evidence>
<dbReference type="OrthoDB" id="9768329at2"/>
<evidence type="ECO:0000256" key="8">
    <source>
        <dbReference type="SAM" id="MobiDB-lite"/>
    </source>
</evidence>
<feature type="transmembrane region" description="Helical" evidence="9">
    <location>
        <begin position="246"/>
        <end position="267"/>
    </location>
</feature>
<keyword evidence="11" id="KW-0456">Lyase</keyword>
<feature type="transmembrane region" description="Helical" evidence="9">
    <location>
        <begin position="382"/>
        <end position="406"/>
    </location>
</feature>
<dbReference type="InterPro" id="IPR001750">
    <property type="entry name" value="ND/Mrp_TM"/>
</dbReference>
<dbReference type="Proteomes" id="UP000308121">
    <property type="component" value="Unassembled WGS sequence"/>
</dbReference>
<feature type="transmembrane region" description="Helical" evidence="9">
    <location>
        <begin position="69"/>
        <end position="89"/>
    </location>
</feature>
<feature type="transmembrane region" description="Helical" evidence="9">
    <location>
        <begin position="418"/>
        <end position="437"/>
    </location>
</feature>
<evidence type="ECO:0000256" key="5">
    <source>
        <dbReference type="ARBA" id="ARBA00022989"/>
    </source>
</evidence>
<protein>
    <submittedName>
        <fullName evidence="11">Formate hydrogenlyase</fullName>
    </submittedName>
</protein>
<dbReference type="PANTHER" id="PTHR42703">
    <property type="entry name" value="NADH DEHYDROGENASE"/>
    <property type="match status" value="1"/>
</dbReference>
<comment type="similarity">
    <text evidence="2">Belongs to the CPA3 antiporters (TC 2.A.63) subunit D family.</text>
</comment>
<feature type="transmembrane region" description="Helical" evidence="9">
    <location>
        <begin position="458"/>
        <end position="476"/>
    </location>
</feature>
<organism evidence="11 12">
    <name type="scientific">Cellulomonas hominis</name>
    <dbReference type="NCBI Taxonomy" id="156981"/>
    <lineage>
        <taxon>Bacteria</taxon>
        <taxon>Bacillati</taxon>
        <taxon>Actinomycetota</taxon>
        <taxon>Actinomycetes</taxon>
        <taxon>Micrococcales</taxon>
        <taxon>Cellulomonadaceae</taxon>
        <taxon>Cellulomonas</taxon>
    </lineage>
</organism>
<feature type="transmembrane region" description="Helical" evidence="9">
    <location>
        <begin position="128"/>
        <end position="145"/>
    </location>
</feature>
<feature type="transmembrane region" description="Helical" evidence="9">
    <location>
        <begin position="350"/>
        <end position="370"/>
    </location>
</feature>
<feature type="region of interest" description="Disordered" evidence="8">
    <location>
        <begin position="1"/>
        <end position="28"/>
    </location>
</feature>
<evidence type="ECO:0000256" key="1">
    <source>
        <dbReference type="ARBA" id="ARBA00004651"/>
    </source>
</evidence>
<evidence type="ECO:0000313" key="12">
    <source>
        <dbReference type="Proteomes" id="UP000308121"/>
    </source>
</evidence>
<evidence type="ECO:0000256" key="7">
    <source>
        <dbReference type="RuleBase" id="RU000320"/>
    </source>
</evidence>
<keyword evidence="6 9" id="KW-0472">Membrane</keyword>
<name>A0A7Z8JZA6_9CELL</name>
<evidence type="ECO:0000256" key="6">
    <source>
        <dbReference type="ARBA" id="ARBA00023136"/>
    </source>
</evidence>
<gene>
    <name evidence="11" type="ORF">FA014_10205</name>
</gene>
<feature type="domain" description="NADH:quinone oxidoreductase/Mrp antiporter transmembrane" evidence="10">
    <location>
        <begin position="149"/>
        <end position="367"/>
    </location>
</feature>
<feature type="transmembrane region" description="Helical" evidence="9">
    <location>
        <begin position="101"/>
        <end position="121"/>
    </location>
</feature>
<comment type="caution">
    <text evidence="11">The sequence shown here is derived from an EMBL/GenBank/DDBJ whole genome shotgun (WGS) entry which is preliminary data.</text>
</comment>
<accession>A0A7Z8JZA6</accession>
<dbReference type="InterPro" id="IPR050586">
    <property type="entry name" value="CPA3_Na-H_Antiporter_D"/>
</dbReference>
<evidence type="ECO:0000256" key="4">
    <source>
        <dbReference type="ARBA" id="ARBA00022692"/>
    </source>
</evidence>
<dbReference type="PANTHER" id="PTHR42703:SF1">
    <property type="entry name" value="NA(+)_H(+) ANTIPORTER SUBUNIT D1"/>
    <property type="match status" value="1"/>
</dbReference>
<reference evidence="11 12" key="1">
    <citation type="submission" date="2019-05" db="EMBL/GenBank/DDBJ databases">
        <title>Genome sequence of Cellulomonas hominis strain CS1.</title>
        <authorList>
            <person name="Belmont J."/>
            <person name="Maclea K.S."/>
        </authorList>
    </citation>
    <scope>NUCLEOTIDE SEQUENCE [LARGE SCALE GENOMIC DNA]</scope>
    <source>
        <strain evidence="11 12">CS1</strain>
    </source>
</reference>
<evidence type="ECO:0000256" key="9">
    <source>
        <dbReference type="SAM" id="Phobius"/>
    </source>
</evidence>
<dbReference type="Pfam" id="PF00361">
    <property type="entry name" value="Proton_antipo_M"/>
    <property type="match status" value="1"/>
</dbReference>
<evidence type="ECO:0000256" key="3">
    <source>
        <dbReference type="ARBA" id="ARBA00022475"/>
    </source>
</evidence>
<dbReference type="GO" id="GO:0016829">
    <property type="term" value="F:lyase activity"/>
    <property type="evidence" value="ECO:0007669"/>
    <property type="project" value="UniProtKB-KW"/>
</dbReference>
<feature type="transmembrane region" description="Helical" evidence="9">
    <location>
        <begin position="183"/>
        <end position="207"/>
    </location>
</feature>
<feature type="transmembrane region" description="Helical" evidence="9">
    <location>
        <begin position="151"/>
        <end position="171"/>
    </location>
</feature>
<keyword evidence="5 9" id="KW-1133">Transmembrane helix</keyword>
<evidence type="ECO:0000259" key="10">
    <source>
        <dbReference type="Pfam" id="PF00361"/>
    </source>
</evidence>
<sequence>MPRLPFPTALGSPAPAGGAPRVPPPARDGTCQAAAVTTDLLWLGALVLPAAPAVVLLRRTDARARSTAAAAPFALLPLAVLAVLGVGDGAGTGSWVLVDAVSRPLVLVATVLYTAALVVAARAGSPGAVRLTGLLLLCCVGNALALLAADVLALAVGCVLTTVAVALMARLPGTAAARSAARVHLALSVVADAALLAAAGLVVAAGGRRLADVPAVVAGSPVLVPVVVLTLVAFGVRAATFPLHGWLPLLESTVAIPVGAVLSGSVVKIGLVGLLRLLPLGEVALPGWGTAVVVVALVGGLLALVPGVLNDDAEASLGYSTVGQMGFITVLVGAALAVPELAEACVLSAVVYAVHHGMAKGGLVLSVQIWQRHGAGPLRGPVLAGAAVLALAVVGAPLGSGAVAKYAAKRALADGPELAVVTVALPFVATVSTLILVRTAAILRRHVRPGPVGADVGLVSWAVLCLGGTVVTWYLAGRWVPVLSVPALDTVTLWQATWPVLLGLGVAGLGAGAVRAGLVPARVRSLTVPRGDLVALLGRALDATSRARGRAPAGTGGGADRPG</sequence>
<dbReference type="EMBL" id="SZYE01000070">
    <property type="protein sequence ID" value="TKR23650.1"/>
    <property type="molecule type" value="Genomic_DNA"/>
</dbReference>
<proteinExistence type="inferred from homology"/>
<dbReference type="AlphaFoldDB" id="A0A7Z8JZA6"/>
<feature type="transmembrane region" description="Helical" evidence="9">
    <location>
        <begin position="213"/>
        <end position="234"/>
    </location>
</feature>